<keyword evidence="2" id="KW-1185">Reference proteome</keyword>
<comment type="caution">
    <text evidence="1">The sequence shown here is derived from an EMBL/GenBank/DDBJ whole genome shotgun (WGS) entry which is preliminary data.</text>
</comment>
<organism evidence="1 2">
    <name type="scientific">Nocardioides endophyticus</name>
    <dbReference type="NCBI Taxonomy" id="1353775"/>
    <lineage>
        <taxon>Bacteria</taxon>
        <taxon>Bacillati</taxon>
        <taxon>Actinomycetota</taxon>
        <taxon>Actinomycetes</taxon>
        <taxon>Propionibacteriales</taxon>
        <taxon>Nocardioidaceae</taxon>
        <taxon>Nocardioides</taxon>
    </lineage>
</organism>
<name>A0ABP8YHG5_9ACTN</name>
<gene>
    <name evidence="1" type="ORF">GCM10023350_12040</name>
</gene>
<evidence type="ECO:0008006" key="3">
    <source>
        <dbReference type="Google" id="ProtNLM"/>
    </source>
</evidence>
<dbReference type="EMBL" id="BAABKN010000009">
    <property type="protein sequence ID" value="GAA4730386.1"/>
    <property type="molecule type" value="Genomic_DNA"/>
</dbReference>
<protein>
    <recommendedName>
        <fullName evidence="3">Transposase IS204/IS1001/IS1096/IS1165 DDE domain-containing protein</fullName>
    </recommendedName>
</protein>
<reference evidence="2" key="1">
    <citation type="journal article" date="2019" name="Int. J. Syst. Evol. Microbiol.">
        <title>The Global Catalogue of Microorganisms (GCM) 10K type strain sequencing project: providing services to taxonomists for standard genome sequencing and annotation.</title>
        <authorList>
            <consortium name="The Broad Institute Genomics Platform"/>
            <consortium name="The Broad Institute Genome Sequencing Center for Infectious Disease"/>
            <person name="Wu L."/>
            <person name="Ma J."/>
        </authorList>
    </citation>
    <scope>NUCLEOTIDE SEQUENCE [LARGE SCALE GENOMIC DNA]</scope>
    <source>
        <strain evidence="2">JCM 18532</strain>
    </source>
</reference>
<evidence type="ECO:0000313" key="2">
    <source>
        <dbReference type="Proteomes" id="UP001499882"/>
    </source>
</evidence>
<evidence type="ECO:0000313" key="1">
    <source>
        <dbReference type="EMBL" id="GAA4730386.1"/>
    </source>
</evidence>
<dbReference type="Proteomes" id="UP001499882">
    <property type="component" value="Unassembled WGS sequence"/>
</dbReference>
<sequence>MGAGGHRGPTPDRGSGCRGSWVAWDTANNATLAEGKRVLVDDPARFDGVKVIGVDEHVWRHTRRGDKYGGHQPHPGP</sequence>
<accession>A0ABP8YHG5</accession>
<proteinExistence type="predicted"/>